<evidence type="ECO:0000256" key="7">
    <source>
        <dbReference type="SAM" id="MobiDB-lite"/>
    </source>
</evidence>
<evidence type="ECO:0000256" key="5">
    <source>
        <dbReference type="ARBA" id="ARBA00023163"/>
    </source>
</evidence>
<evidence type="ECO:0000256" key="3">
    <source>
        <dbReference type="ARBA" id="ARBA00023015"/>
    </source>
</evidence>
<dbReference type="GO" id="GO:0003681">
    <property type="term" value="F:bent DNA binding"/>
    <property type="evidence" value="ECO:0007669"/>
    <property type="project" value="TreeGrafter"/>
</dbReference>
<dbReference type="GO" id="GO:0001046">
    <property type="term" value="F:core promoter sequence-specific DNA binding"/>
    <property type="evidence" value="ECO:0007669"/>
    <property type="project" value="TreeGrafter"/>
</dbReference>
<evidence type="ECO:0000256" key="1">
    <source>
        <dbReference type="ARBA" id="ARBA00004123"/>
    </source>
</evidence>
<dbReference type="PANTHER" id="PTHR13421:SF16">
    <property type="entry name" value="SNRNA-ACTIVATING PROTEIN COMPLEX SUBUNIT 3"/>
    <property type="match status" value="1"/>
</dbReference>
<dbReference type="PANTHER" id="PTHR13421">
    <property type="entry name" value="SNRNA-ACTIVATING PROTEIN COMPLEX SUBUNIT 3"/>
    <property type="match status" value="1"/>
</dbReference>
<keyword evidence="4" id="KW-0238">DNA-binding</keyword>
<dbReference type="GO" id="GO:0042795">
    <property type="term" value="P:snRNA transcription by RNA polymerase II"/>
    <property type="evidence" value="ECO:0007669"/>
    <property type="project" value="TreeGrafter"/>
</dbReference>
<accession>A0A7C9EJ83</accession>
<dbReference type="GO" id="GO:0042796">
    <property type="term" value="P:snRNA transcription by RNA polymerase III"/>
    <property type="evidence" value="ECO:0007669"/>
    <property type="project" value="TreeGrafter"/>
</dbReference>
<proteinExistence type="inferred from homology"/>
<feature type="compositionally biased region" description="Basic residues" evidence="7">
    <location>
        <begin position="147"/>
        <end position="167"/>
    </location>
</feature>
<evidence type="ECO:0000313" key="8">
    <source>
        <dbReference type="EMBL" id="MBA4669480.1"/>
    </source>
</evidence>
<comment type="subcellular location">
    <subcellularLocation>
        <location evidence="1">Nucleus</location>
    </subcellularLocation>
</comment>
<dbReference type="InterPro" id="IPR022042">
    <property type="entry name" value="snRNA-activating_su3"/>
</dbReference>
<comment type="similarity">
    <text evidence="2">Belongs to the SNAPC3/SRD2 family.</text>
</comment>
<dbReference type="Pfam" id="PF12251">
    <property type="entry name" value="SNAPC3"/>
    <property type="match status" value="1"/>
</dbReference>
<dbReference type="GO" id="GO:0001006">
    <property type="term" value="F:RNA polymerase III type 3 promoter sequence-specific DNA binding"/>
    <property type="evidence" value="ECO:0007669"/>
    <property type="project" value="TreeGrafter"/>
</dbReference>
<feature type="region of interest" description="Disordered" evidence="7">
    <location>
        <begin position="122"/>
        <end position="169"/>
    </location>
</feature>
<dbReference type="GO" id="GO:0005634">
    <property type="term" value="C:nucleus"/>
    <property type="evidence" value="ECO:0007669"/>
    <property type="project" value="UniProtKB-SubCell"/>
</dbReference>
<keyword evidence="5" id="KW-0804">Transcription</keyword>
<dbReference type="AlphaFoldDB" id="A0A7C9EJ83"/>
<reference evidence="8" key="1">
    <citation type="journal article" date="2013" name="J. Plant Res.">
        <title>Effect of fungi and light on seed germination of three Opuntia species from semiarid lands of central Mexico.</title>
        <authorList>
            <person name="Delgado-Sanchez P."/>
            <person name="Jimenez-Bremont J.F."/>
            <person name="Guerrero-Gonzalez Mde L."/>
            <person name="Flores J."/>
        </authorList>
    </citation>
    <scope>NUCLEOTIDE SEQUENCE</scope>
    <source>
        <tissue evidence="8">Cladode</tissue>
    </source>
</reference>
<protein>
    <recommendedName>
        <fullName evidence="9">snRNA-activating protein complex subunit 3</fullName>
    </recommendedName>
</protein>
<feature type="compositionally biased region" description="Low complexity" evidence="7">
    <location>
        <begin position="122"/>
        <end position="136"/>
    </location>
</feature>
<organism evidence="8">
    <name type="scientific">Opuntia streptacantha</name>
    <name type="common">Prickly pear cactus</name>
    <name type="synonym">Opuntia cardona</name>
    <dbReference type="NCBI Taxonomy" id="393608"/>
    <lineage>
        <taxon>Eukaryota</taxon>
        <taxon>Viridiplantae</taxon>
        <taxon>Streptophyta</taxon>
        <taxon>Embryophyta</taxon>
        <taxon>Tracheophyta</taxon>
        <taxon>Spermatophyta</taxon>
        <taxon>Magnoliopsida</taxon>
        <taxon>eudicotyledons</taxon>
        <taxon>Gunneridae</taxon>
        <taxon>Pentapetalae</taxon>
        <taxon>Caryophyllales</taxon>
        <taxon>Cactineae</taxon>
        <taxon>Cactaceae</taxon>
        <taxon>Opuntioideae</taxon>
        <taxon>Opuntia</taxon>
    </lineage>
</organism>
<evidence type="ECO:0000256" key="2">
    <source>
        <dbReference type="ARBA" id="ARBA00010410"/>
    </source>
</evidence>
<name>A0A7C9EJ83_OPUST</name>
<evidence type="ECO:0000256" key="4">
    <source>
        <dbReference type="ARBA" id="ARBA00023125"/>
    </source>
</evidence>
<reference evidence="8" key="2">
    <citation type="submission" date="2020-07" db="EMBL/GenBank/DDBJ databases">
        <authorList>
            <person name="Vera ALvarez R."/>
            <person name="Arias-Moreno D.M."/>
            <person name="Jimenez-Jacinto V."/>
            <person name="Jimenez-Bremont J.F."/>
            <person name="Swaminathan K."/>
            <person name="Moose S.P."/>
            <person name="Guerrero-Gonzalez M.L."/>
            <person name="Marino-Ramirez L."/>
            <person name="Landsman D."/>
            <person name="Rodriguez-Kessler M."/>
            <person name="Delgado-Sanchez P."/>
        </authorList>
    </citation>
    <scope>NUCLEOTIDE SEQUENCE</scope>
    <source>
        <tissue evidence="8">Cladode</tissue>
    </source>
</reference>
<sequence>MANAELSQGNAEVDSSFSIPRGGPIFVPDFVTSQTRVSTFESEVFHLLESLKAELGSEPAEFDEDISVNELKIYSDEELVSEAMRIAFEDDQMAGTSSLDQGGNVCGSVAEDDCRGLDLGKSASCESSGGYSSDPSYVGEENDASLKKRNGRVKAKSRSKDKRKRKLVNREKDKQIDETYLAKVEHLAKLRQKQEEDKVSVKLRSFSHRNDDNALVSSGNITLKCLELFSCPLKGKCSRTGKHVPVRYPEVILCIEVYHNKQPWKKTQELLVLGSQVLTELRDKIRCLTDVVMQKAGDHDPSGYFLIEDVFCNDMRDPSAIDYSEPVLDWLRNSREEAFAKWNCILSGLKKSCKSLLDDKPVSKLPNFRSVNMEKSRFCDLRFRLGAGYLYCHQGDCKHIIVIRDMRLVHPEDVQNRAAYPLTVYQPKAILKKCSVCHIYKATKVTLDDKLAGENPCYFCDNCYYLLHYSADGTLLYNKFQVYDYLQDYY</sequence>
<dbReference type="GO" id="GO:0000978">
    <property type="term" value="F:RNA polymerase II cis-regulatory region sequence-specific DNA binding"/>
    <property type="evidence" value="ECO:0007669"/>
    <property type="project" value="TreeGrafter"/>
</dbReference>
<dbReference type="GO" id="GO:0019185">
    <property type="term" value="C:snRNA-activating protein complex"/>
    <property type="evidence" value="ECO:0007669"/>
    <property type="project" value="TreeGrafter"/>
</dbReference>
<evidence type="ECO:0000256" key="6">
    <source>
        <dbReference type="ARBA" id="ARBA00023242"/>
    </source>
</evidence>
<dbReference type="EMBL" id="GISG01243620">
    <property type="protein sequence ID" value="MBA4669480.1"/>
    <property type="molecule type" value="Transcribed_RNA"/>
</dbReference>
<evidence type="ECO:0008006" key="9">
    <source>
        <dbReference type="Google" id="ProtNLM"/>
    </source>
</evidence>
<keyword evidence="6" id="KW-0539">Nucleus</keyword>
<keyword evidence="3" id="KW-0805">Transcription regulation</keyword>